<feature type="domain" description="Histidine kinase" evidence="4">
    <location>
        <begin position="36"/>
        <end position="131"/>
    </location>
</feature>
<dbReference type="STRING" id="1051891.A0A0C3QC58"/>
<feature type="region of interest" description="Disordered" evidence="3">
    <location>
        <begin position="164"/>
        <end position="194"/>
    </location>
</feature>
<dbReference type="InterPro" id="IPR005467">
    <property type="entry name" value="His_kinase_dom"/>
</dbReference>
<feature type="compositionally biased region" description="Low complexity" evidence="3">
    <location>
        <begin position="182"/>
        <end position="194"/>
    </location>
</feature>
<dbReference type="SMART" id="SM00448">
    <property type="entry name" value="REC"/>
    <property type="match status" value="1"/>
</dbReference>
<keyword evidence="7" id="KW-1185">Reference proteome</keyword>
<organism evidence="6 7">
    <name type="scientific">Tulasnella calospora MUT 4182</name>
    <dbReference type="NCBI Taxonomy" id="1051891"/>
    <lineage>
        <taxon>Eukaryota</taxon>
        <taxon>Fungi</taxon>
        <taxon>Dikarya</taxon>
        <taxon>Basidiomycota</taxon>
        <taxon>Agaricomycotina</taxon>
        <taxon>Agaricomycetes</taxon>
        <taxon>Cantharellales</taxon>
        <taxon>Tulasnellaceae</taxon>
        <taxon>Tulasnella</taxon>
    </lineage>
</organism>
<dbReference type="InterPro" id="IPR004358">
    <property type="entry name" value="Sig_transdc_His_kin-like_C"/>
</dbReference>
<feature type="modified residue" description="4-aspartylphosphate" evidence="2">
    <location>
        <position position="257"/>
    </location>
</feature>
<dbReference type="HOGENOM" id="CLU_874906_0_0_1"/>
<dbReference type="SUPFAM" id="SSF52172">
    <property type="entry name" value="CheY-like"/>
    <property type="match status" value="1"/>
</dbReference>
<evidence type="ECO:0000256" key="1">
    <source>
        <dbReference type="ARBA" id="ARBA00022553"/>
    </source>
</evidence>
<evidence type="ECO:0000313" key="7">
    <source>
        <dbReference type="Proteomes" id="UP000054248"/>
    </source>
</evidence>
<dbReference type="InterPro" id="IPR011006">
    <property type="entry name" value="CheY-like_superfamily"/>
</dbReference>
<keyword evidence="1 2" id="KW-0597">Phosphoprotein</keyword>
<sequence>MVSQLQPHWQRIQVYACFLRAHQQDTDPLGLDTLAGQVHVHSKYRPGWAEFSVTDTGCGIAANEKDRVFERFHRSSVTARSHEGTGIGLALTRELVKLHGGYITLESTPEDKDDPDAPHGSTFTVHIPLGYEHLPSANVEEDTNGVRAGPRAYGRAMIEEAKGWNRMKSLGDDKDRSESGGSESIPNSSTESSRSGELSAVFRFSHDDTILIVDDNSDVRRFIRSILRPYCNTIEAENGIEGLVAIEEKSPDLVLSDVMMPEANFYDPGMDGMQFVSTIRERSRISWTPVILLTAKSAEEARVEGLVGQRVPPPAAES</sequence>
<dbReference type="InterPro" id="IPR001789">
    <property type="entry name" value="Sig_transdc_resp-reg_receiver"/>
</dbReference>
<dbReference type="PRINTS" id="PR00344">
    <property type="entry name" value="BCTRLSENSOR"/>
</dbReference>
<evidence type="ECO:0000259" key="5">
    <source>
        <dbReference type="PROSITE" id="PS50110"/>
    </source>
</evidence>
<evidence type="ECO:0000256" key="3">
    <source>
        <dbReference type="SAM" id="MobiDB-lite"/>
    </source>
</evidence>
<evidence type="ECO:0000313" key="6">
    <source>
        <dbReference type="EMBL" id="KIO22866.1"/>
    </source>
</evidence>
<proteinExistence type="predicted"/>
<dbReference type="InterPro" id="IPR003594">
    <property type="entry name" value="HATPase_dom"/>
</dbReference>
<dbReference type="Proteomes" id="UP000054248">
    <property type="component" value="Unassembled WGS sequence"/>
</dbReference>
<evidence type="ECO:0000256" key="2">
    <source>
        <dbReference type="PROSITE-ProRule" id="PRU00169"/>
    </source>
</evidence>
<feature type="compositionally biased region" description="Basic and acidic residues" evidence="3">
    <location>
        <begin position="164"/>
        <end position="178"/>
    </location>
</feature>
<evidence type="ECO:0008006" key="8">
    <source>
        <dbReference type="Google" id="ProtNLM"/>
    </source>
</evidence>
<dbReference type="PROSITE" id="PS50109">
    <property type="entry name" value="HIS_KIN"/>
    <property type="match status" value="1"/>
</dbReference>
<reference evidence="7" key="2">
    <citation type="submission" date="2015-01" db="EMBL/GenBank/DDBJ databases">
        <title>Evolutionary Origins and Diversification of the Mycorrhizal Mutualists.</title>
        <authorList>
            <consortium name="DOE Joint Genome Institute"/>
            <consortium name="Mycorrhizal Genomics Consortium"/>
            <person name="Kohler A."/>
            <person name="Kuo A."/>
            <person name="Nagy L.G."/>
            <person name="Floudas D."/>
            <person name="Copeland A."/>
            <person name="Barry K.W."/>
            <person name="Cichocki N."/>
            <person name="Veneault-Fourrey C."/>
            <person name="LaButti K."/>
            <person name="Lindquist E.A."/>
            <person name="Lipzen A."/>
            <person name="Lundell T."/>
            <person name="Morin E."/>
            <person name="Murat C."/>
            <person name="Riley R."/>
            <person name="Ohm R."/>
            <person name="Sun H."/>
            <person name="Tunlid A."/>
            <person name="Henrissat B."/>
            <person name="Grigoriev I.V."/>
            <person name="Hibbett D.S."/>
            <person name="Martin F."/>
        </authorList>
    </citation>
    <scope>NUCLEOTIDE SEQUENCE [LARGE SCALE GENOMIC DNA]</scope>
    <source>
        <strain evidence="7">MUT 4182</strain>
    </source>
</reference>
<dbReference type="Pfam" id="PF00072">
    <property type="entry name" value="Response_reg"/>
    <property type="match status" value="1"/>
</dbReference>
<dbReference type="EMBL" id="KN823099">
    <property type="protein sequence ID" value="KIO22866.1"/>
    <property type="molecule type" value="Genomic_DNA"/>
</dbReference>
<dbReference type="OrthoDB" id="60033at2759"/>
<dbReference type="AlphaFoldDB" id="A0A0C3QC58"/>
<dbReference type="PANTHER" id="PTHR43547">
    <property type="entry name" value="TWO-COMPONENT HISTIDINE KINASE"/>
    <property type="match status" value="1"/>
</dbReference>
<gene>
    <name evidence="6" type="ORF">M407DRAFT_215856</name>
</gene>
<dbReference type="PANTHER" id="PTHR43547:SF2">
    <property type="entry name" value="HYBRID SIGNAL TRANSDUCTION HISTIDINE KINASE C"/>
    <property type="match status" value="1"/>
</dbReference>
<reference evidence="6 7" key="1">
    <citation type="submission" date="2014-04" db="EMBL/GenBank/DDBJ databases">
        <authorList>
            <consortium name="DOE Joint Genome Institute"/>
            <person name="Kuo A."/>
            <person name="Girlanda M."/>
            <person name="Perotto S."/>
            <person name="Kohler A."/>
            <person name="Nagy L.G."/>
            <person name="Floudas D."/>
            <person name="Copeland A."/>
            <person name="Barry K.W."/>
            <person name="Cichocki N."/>
            <person name="Veneault-Fourrey C."/>
            <person name="LaButti K."/>
            <person name="Lindquist E.A."/>
            <person name="Lipzen A."/>
            <person name="Lundell T."/>
            <person name="Morin E."/>
            <person name="Murat C."/>
            <person name="Sun H."/>
            <person name="Tunlid A."/>
            <person name="Henrissat B."/>
            <person name="Grigoriev I.V."/>
            <person name="Hibbett D.S."/>
            <person name="Martin F."/>
            <person name="Nordberg H.P."/>
            <person name="Cantor M.N."/>
            <person name="Hua S.X."/>
        </authorList>
    </citation>
    <scope>NUCLEOTIDE SEQUENCE [LARGE SCALE GENOMIC DNA]</scope>
    <source>
        <strain evidence="6 7">MUT 4182</strain>
    </source>
</reference>
<accession>A0A0C3QC58</accession>
<dbReference type="SMART" id="SM00387">
    <property type="entry name" value="HATPase_c"/>
    <property type="match status" value="1"/>
</dbReference>
<dbReference type="GO" id="GO:0000155">
    <property type="term" value="F:phosphorelay sensor kinase activity"/>
    <property type="evidence" value="ECO:0007669"/>
    <property type="project" value="TreeGrafter"/>
</dbReference>
<dbReference type="CDD" id="cd17574">
    <property type="entry name" value="REC_OmpR"/>
    <property type="match status" value="1"/>
</dbReference>
<dbReference type="SUPFAM" id="SSF55874">
    <property type="entry name" value="ATPase domain of HSP90 chaperone/DNA topoisomerase II/histidine kinase"/>
    <property type="match status" value="1"/>
</dbReference>
<protein>
    <recommendedName>
        <fullName evidence="8">Response regulatory domain-containing protein</fullName>
    </recommendedName>
</protein>
<evidence type="ECO:0000259" key="4">
    <source>
        <dbReference type="PROSITE" id="PS50109"/>
    </source>
</evidence>
<dbReference type="InterPro" id="IPR036890">
    <property type="entry name" value="HATPase_C_sf"/>
</dbReference>
<dbReference type="PROSITE" id="PS50110">
    <property type="entry name" value="RESPONSE_REGULATORY"/>
    <property type="match status" value="1"/>
</dbReference>
<dbReference type="Gene3D" id="3.40.50.2300">
    <property type="match status" value="1"/>
</dbReference>
<feature type="domain" description="Response regulatory" evidence="5">
    <location>
        <begin position="209"/>
        <end position="318"/>
    </location>
</feature>
<name>A0A0C3QC58_9AGAM</name>
<dbReference type="Pfam" id="PF02518">
    <property type="entry name" value="HATPase_c"/>
    <property type="match status" value="1"/>
</dbReference>
<dbReference type="Gene3D" id="3.30.565.10">
    <property type="entry name" value="Histidine kinase-like ATPase, C-terminal domain"/>
    <property type="match status" value="1"/>
</dbReference>